<protein>
    <submittedName>
        <fullName evidence="5">Integrase</fullName>
    </submittedName>
</protein>
<dbReference type="InterPro" id="IPR050090">
    <property type="entry name" value="Tyrosine_recombinase_XerCD"/>
</dbReference>
<dbReference type="InterPro" id="IPR002104">
    <property type="entry name" value="Integrase_catalytic"/>
</dbReference>
<feature type="domain" description="Tyr recombinase" evidence="4">
    <location>
        <begin position="153"/>
        <end position="361"/>
    </location>
</feature>
<sequence length="378" mass="43184">MCGVSNGVRPPITGAARLELVDGVALLHPEDAVFEAMLSGFAKQQRGGRRLDKKTVKGRDGQLRRFALFTNEYPWNWTASHMDEWMMSLISEKGLAHSTLRSYQLTVRLFCDFLISPAYEWADECEKRFGTHPVQICHEWNTVQHLTDYEGRAERRPFTREELQKFLDYCDDRIDVAARSRRKGALAAYRDATLFKVLYGWGLRRNEGCKLDLVDFHRNAAAPELGRYGMLQVRWGKATKGSPPRRRNVASVMPWAVEAVEDYVVNIRPRFGVPDHPALWLTERGGRLQPREVNDRFTTYRDAIGLPPELTPHSLRHSHVTHQIEDGVDPKFVQDQVGHRYASTTAIYTAVSGDFMNTMMRKALDRAFERDADMGGTG</sequence>
<evidence type="ECO:0000256" key="1">
    <source>
        <dbReference type="ARBA" id="ARBA00008857"/>
    </source>
</evidence>
<dbReference type="InterPro" id="IPR011010">
    <property type="entry name" value="DNA_brk_join_enz"/>
</dbReference>
<dbReference type="Gene3D" id="1.10.443.10">
    <property type="entry name" value="Intergrase catalytic core"/>
    <property type="match status" value="1"/>
</dbReference>
<dbReference type="Pfam" id="PF00589">
    <property type="entry name" value="Phage_integrase"/>
    <property type="match status" value="1"/>
</dbReference>
<dbReference type="PROSITE" id="PS51898">
    <property type="entry name" value="TYR_RECOMBINASE"/>
    <property type="match status" value="1"/>
</dbReference>
<dbReference type="PANTHER" id="PTHR30349">
    <property type="entry name" value="PHAGE INTEGRASE-RELATED"/>
    <property type="match status" value="1"/>
</dbReference>
<dbReference type="InterPro" id="IPR013762">
    <property type="entry name" value="Integrase-like_cat_sf"/>
</dbReference>
<dbReference type="Proteomes" id="UP000495940">
    <property type="component" value="Chromosome"/>
</dbReference>
<dbReference type="KEGG" id="shaw:CEB94_29485"/>
<evidence type="ECO:0000256" key="3">
    <source>
        <dbReference type="ARBA" id="ARBA00023172"/>
    </source>
</evidence>
<dbReference type="GO" id="GO:0006310">
    <property type="term" value="P:DNA recombination"/>
    <property type="evidence" value="ECO:0007669"/>
    <property type="project" value="UniProtKB-KW"/>
</dbReference>
<accession>A0A6G5RL21</accession>
<dbReference type="PANTHER" id="PTHR30349:SF41">
    <property type="entry name" value="INTEGRASE_RECOMBINASE PROTEIN MJ0367-RELATED"/>
    <property type="match status" value="1"/>
</dbReference>
<proteinExistence type="inferred from homology"/>
<keyword evidence="6" id="KW-1185">Reference proteome</keyword>
<evidence type="ECO:0000259" key="4">
    <source>
        <dbReference type="PROSITE" id="PS51898"/>
    </source>
</evidence>
<dbReference type="RefSeq" id="WP_175434990.1">
    <property type="nucleotide sequence ID" value="NZ_CP021978.1"/>
</dbReference>
<keyword evidence="3" id="KW-0233">DNA recombination</keyword>
<dbReference type="AlphaFoldDB" id="A0A6G5RL21"/>
<evidence type="ECO:0000313" key="6">
    <source>
        <dbReference type="Proteomes" id="UP000495940"/>
    </source>
</evidence>
<gene>
    <name evidence="5" type="ORF">CEB94_29485</name>
</gene>
<organism evidence="5 6">
    <name type="scientific">Streptomyces hawaiiensis</name>
    <dbReference type="NCBI Taxonomy" id="67305"/>
    <lineage>
        <taxon>Bacteria</taxon>
        <taxon>Bacillati</taxon>
        <taxon>Actinomycetota</taxon>
        <taxon>Actinomycetes</taxon>
        <taxon>Kitasatosporales</taxon>
        <taxon>Streptomycetaceae</taxon>
        <taxon>Streptomyces</taxon>
    </lineage>
</organism>
<dbReference type="GO" id="GO:0015074">
    <property type="term" value="P:DNA integration"/>
    <property type="evidence" value="ECO:0007669"/>
    <property type="project" value="InterPro"/>
</dbReference>
<dbReference type="EMBL" id="CP021978">
    <property type="protein sequence ID" value="QCD58519.1"/>
    <property type="molecule type" value="Genomic_DNA"/>
</dbReference>
<name>A0A6G5RL21_9ACTN</name>
<keyword evidence="2" id="KW-0238">DNA-binding</keyword>
<evidence type="ECO:0000256" key="2">
    <source>
        <dbReference type="ARBA" id="ARBA00023125"/>
    </source>
</evidence>
<evidence type="ECO:0000313" key="5">
    <source>
        <dbReference type="EMBL" id="QCD58519.1"/>
    </source>
</evidence>
<dbReference type="SUPFAM" id="SSF56349">
    <property type="entry name" value="DNA breaking-rejoining enzymes"/>
    <property type="match status" value="1"/>
</dbReference>
<reference evidence="5 6" key="1">
    <citation type="submission" date="2017-06" db="EMBL/GenBank/DDBJ databases">
        <title>Complete Genome Sequence of Streptomyces hawaiiensis NRRL 15010 and insights into acyldepsipeptides biosynthesis.</title>
        <authorList>
            <person name="Mariita R.M."/>
            <person name="Sello J.K."/>
        </authorList>
    </citation>
    <scope>NUCLEOTIDE SEQUENCE [LARGE SCALE GENOMIC DNA]</scope>
    <source>
        <strain evidence="5 6">ATCC 12236</strain>
    </source>
</reference>
<dbReference type="GO" id="GO:0003677">
    <property type="term" value="F:DNA binding"/>
    <property type="evidence" value="ECO:0007669"/>
    <property type="project" value="UniProtKB-KW"/>
</dbReference>
<comment type="similarity">
    <text evidence="1">Belongs to the 'phage' integrase family.</text>
</comment>